<protein>
    <submittedName>
        <fullName evidence="1">Uncharacterized protein</fullName>
    </submittedName>
</protein>
<gene>
    <name evidence="1" type="ORF">RFEPED_1099</name>
</gene>
<evidence type="ECO:0000313" key="2">
    <source>
        <dbReference type="Proteomes" id="UP000033475"/>
    </source>
</evidence>
<evidence type="ECO:0000313" key="1">
    <source>
        <dbReference type="EMBL" id="KJV58707.1"/>
    </source>
</evidence>
<organism evidence="1 2">
    <name type="scientific">Rickettsia felis str. Pedreira</name>
    <dbReference type="NCBI Taxonomy" id="1359196"/>
    <lineage>
        <taxon>Bacteria</taxon>
        <taxon>Pseudomonadati</taxon>
        <taxon>Pseudomonadota</taxon>
        <taxon>Alphaproteobacteria</taxon>
        <taxon>Rickettsiales</taxon>
        <taxon>Rickettsiaceae</taxon>
        <taxon>Rickettsieae</taxon>
        <taxon>Rickettsia</taxon>
        <taxon>spotted fever group</taxon>
    </lineage>
</organism>
<comment type="caution">
    <text evidence="1">The sequence shown here is derived from an EMBL/GenBank/DDBJ whole genome shotgun (WGS) entry which is preliminary data.</text>
</comment>
<accession>A0A0F3MTE7</accession>
<proteinExistence type="predicted"/>
<dbReference type="AlphaFoldDB" id="A0A0F3MTE7"/>
<dbReference type="EMBL" id="LANQ01000001">
    <property type="protein sequence ID" value="KJV58707.1"/>
    <property type="molecule type" value="Genomic_DNA"/>
</dbReference>
<name>A0A0F3MTE7_RICFI</name>
<sequence>MLRLPRRCYASPRNDVDTYNNKTNKIKIKWNNTMWPL</sequence>
<reference evidence="1 2" key="1">
    <citation type="submission" date="2015-01" db="EMBL/GenBank/DDBJ databases">
        <title>Genome Sequencing of Rickettsiales.</title>
        <authorList>
            <person name="Daugherty S.C."/>
            <person name="Su Q."/>
            <person name="Abolude K."/>
            <person name="Beier-Sexton M."/>
            <person name="Carlyon J.A."/>
            <person name="Carter R."/>
            <person name="Day N.P."/>
            <person name="Dumler S.J."/>
            <person name="Dyachenko V."/>
            <person name="Godinez A."/>
            <person name="Kurtti T.J."/>
            <person name="Lichay M."/>
            <person name="Mullins K.E."/>
            <person name="Ott S."/>
            <person name="Pappas-Brown V."/>
            <person name="Paris D.H."/>
            <person name="Patel P."/>
            <person name="Richards A.L."/>
            <person name="Sadzewicz L."/>
            <person name="Sears K."/>
            <person name="Seidman D."/>
            <person name="Sengamalay N."/>
            <person name="Stenos J."/>
            <person name="Tallon L.J."/>
            <person name="Vincent G."/>
            <person name="Fraser C.M."/>
            <person name="Munderloh U."/>
            <person name="Dunning-Hotopp J.C."/>
        </authorList>
    </citation>
    <scope>NUCLEOTIDE SEQUENCE [LARGE SCALE GENOMIC DNA]</scope>
    <source>
        <strain evidence="1 2">Pedreira</strain>
    </source>
</reference>
<dbReference type="Proteomes" id="UP000033475">
    <property type="component" value="Unassembled WGS sequence"/>
</dbReference>